<evidence type="ECO:0000256" key="1">
    <source>
        <dbReference type="SAM" id="MobiDB-lite"/>
    </source>
</evidence>
<dbReference type="AlphaFoldDB" id="A0A5R8YRR9"/>
<dbReference type="EMBL" id="VAUO01000010">
    <property type="protein sequence ID" value="TLP56140.1"/>
    <property type="molecule type" value="Genomic_DNA"/>
</dbReference>
<proteinExistence type="predicted"/>
<feature type="region of interest" description="Disordered" evidence="1">
    <location>
        <begin position="201"/>
        <end position="220"/>
    </location>
</feature>
<evidence type="ECO:0000313" key="2">
    <source>
        <dbReference type="EMBL" id="TLP56140.1"/>
    </source>
</evidence>
<sequence length="220" mass="24414">MADNFLNQIASLPPEQAVELLLGITAEDLRTVALQFYRVTSNAGPLQPKGSGGTLAWIYGTETLRVLTVPKGWKPTDPSNQPRIISPDNKHAVTVCCGDENTGNPHAAPLTRNKRGNRTSRSVHHNVRQMDMFPVDRSERQRLPLDSSAEQILWMLLFYVDLENQVVHYELSRPINMADNGKVDGWQPRFIMPPLNLNAPDDFGGPDAGPSIDIPVTPRT</sequence>
<comment type="caution">
    <text evidence="2">The sequence shown here is derived from an EMBL/GenBank/DDBJ whole genome shotgun (WGS) entry which is preliminary data.</text>
</comment>
<dbReference type="Proteomes" id="UP000309819">
    <property type="component" value="Unassembled WGS sequence"/>
</dbReference>
<protein>
    <submittedName>
        <fullName evidence="2">Uncharacterized protein</fullName>
    </submittedName>
</protein>
<name>A0A5R8YRR9_9PSED</name>
<accession>A0A5R8YRR9</accession>
<organism evidence="2 3">
    <name type="scientific">Pseudomonas mosselii</name>
    <dbReference type="NCBI Taxonomy" id="78327"/>
    <lineage>
        <taxon>Bacteria</taxon>
        <taxon>Pseudomonadati</taxon>
        <taxon>Pseudomonadota</taxon>
        <taxon>Gammaproteobacteria</taxon>
        <taxon>Pseudomonadales</taxon>
        <taxon>Pseudomonadaceae</taxon>
        <taxon>Pseudomonas</taxon>
    </lineage>
</organism>
<gene>
    <name evidence="2" type="ORF">FEM01_19345</name>
</gene>
<feature type="region of interest" description="Disordered" evidence="1">
    <location>
        <begin position="100"/>
        <end position="122"/>
    </location>
</feature>
<dbReference type="RefSeq" id="WP_138221082.1">
    <property type="nucleotide sequence ID" value="NZ_VAUO01000010.1"/>
</dbReference>
<evidence type="ECO:0000313" key="3">
    <source>
        <dbReference type="Proteomes" id="UP000309819"/>
    </source>
</evidence>
<keyword evidence="3" id="KW-1185">Reference proteome</keyword>
<dbReference type="OrthoDB" id="6824871at2"/>
<reference evidence="2 3" key="1">
    <citation type="submission" date="2019-05" db="EMBL/GenBank/DDBJ databases">
        <title>Pseudomonas sp. SC006 isolated from lettuce that can produce HBGAs.</title>
        <authorList>
            <person name="Wang D."/>
            <person name="Liao N."/>
            <person name="Liu D."/>
            <person name="Zhang Z."/>
            <person name="Zou S."/>
        </authorList>
    </citation>
    <scope>NUCLEOTIDE SEQUENCE [LARGE SCALE GENOMIC DNA]</scope>
    <source>
        <strain evidence="2 3">SC006</strain>
    </source>
</reference>
<feature type="compositionally biased region" description="Basic residues" evidence="1">
    <location>
        <begin position="112"/>
        <end position="122"/>
    </location>
</feature>